<evidence type="ECO:0000256" key="1">
    <source>
        <dbReference type="SAM" id="MobiDB-lite"/>
    </source>
</evidence>
<dbReference type="Proteomes" id="UP000823388">
    <property type="component" value="Chromosome 8N"/>
</dbReference>
<name>A0A8T0P8D8_PANVG</name>
<evidence type="ECO:0000313" key="2">
    <source>
        <dbReference type="EMBL" id="KAG2556919.1"/>
    </source>
</evidence>
<accession>A0A8T0P8D8</accession>
<sequence>MAAAAAVAARCRTRQEGKAAWSGIINVDDSHNHSSGQPGPASPQLFSSCCSKKFRPGSLLCLLSPPGGRLPRPAAVGNSGGAWCLVARTCALSNDATFYSGPPATTPGATQQPQVSGGVQNPVASSQTAETNGYYAGPPIEEKQLLPPAPAPRPPRKQGSSFLSKWASCLFGGGASADQ</sequence>
<feature type="compositionally biased region" description="Low complexity" evidence="1">
    <location>
        <begin position="102"/>
        <end position="114"/>
    </location>
</feature>
<keyword evidence="3" id="KW-1185">Reference proteome</keyword>
<protein>
    <submittedName>
        <fullName evidence="2">Uncharacterized protein</fullName>
    </submittedName>
</protein>
<gene>
    <name evidence="2" type="ORF">PVAP13_8NG211907</name>
</gene>
<dbReference type="EMBL" id="CM029052">
    <property type="protein sequence ID" value="KAG2556919.1"/>
    <property type="molecule type" value="Genomic_DNA"/>
</dbReference>
<proteinExistence type="predicted"/>
<organism evidence="2 3">
    <name type="scientific">Panicum virgatum</name>
    <name type="common">Blackwell switchgrass</name>
    <dbReference type="NCBI Taxonomy" id="38727"/>
    <lineage>
        <taxon>Eukaryota</taxon>
        <taxon>Viridiplantae</taxon>
        <taxon>Streptophyta</taxon>
        <taxon>Embryophyta</taxon>
        <taxon>Tracheophyta</taxon>
        <taxon>Spermatophyta</taxon>
        <taxon>Magnoliopsida</taxon>
        <taxon>Liliopsida</taxon>
        <taxon>Poales</taxon>
        <taxon>Poaceae</taxon>
        <taxon>PACMAD clade</taxon>
        <taxon>Panicoideae</taxon>
        <taxon>Panicodae</taxon>
        <taxon>Paniceae</taxon>
        <taxon>Panicinae</taxon>
        <taxon>Panicum</taxon>
        <taxon>Panicum sect. Hiantes</taxon>
    </lineage>
</organism>
<dbReference type="AlphaFoldDB" id="A0A8T0P8D8"/>
<reference evidence="2" key="1">
    <citation type="submission" date="2020-05" db="EMBL/GenBank/DDBJ databases">
        <title>WGS assembly of Panicum virgatum.</title>
        <authorList>
            <person name="Lovell J.T."/>
            <person name="Jenkins J."/>
            <person name="Shu S."/>
            <person name="Juenger T.E."/>
            <person name="Schmutz J."/>
        </authorList>
    </citation>
    <scope>NUCLEOTIDE SEQUENCE</scope>
    <source>
        <strain evidence="2">AP13</strain>
    </source>
</reference>
<comment type="caution">
    <text evidence="2">The sequence shown here is derived from an EMBL/GenBank/DDBJ whole genome shotgun (WGS) entry which is preliminary data.</text>
</comment>
<feature type="compositionally biased region" description="Polar residues" evidence="1">
    <location>
        <begin position="115"/>
        <end position="131"/>
    </location>
</feature>
<feature type="region of interest" description="Disordered" evidence="1">
    <location>
        <begin position="102"/>
        <end position="160"/>
    </location>
</feature>
<evidence type="ECO:0000313" key="3">
    <source>
        <dbReference type="Proteomes" id="UP000823388"/>
    </source>
</evidence>